<evidence type="ECO:0000256" key="3">
    <source>
        <dbReference type="ARBA" id="ARBA00022989"/>
    </source>
</evidence>
<accession>A0ABU9T8T6</accession>
<feature type="domain" description="Major facilitator superfamily (MFS) profile" evidence="6">
    <location>
        <begin position="225"/>
        <end position="409"/>
    </location>
</feature>
<feature type="transmembrane region" description="Helical" evidence="5">
    <location>
        <begin position="150"/>
        <end position="169"/>
    </location>
</feature>
<dbReference type="PANTHER" id="PTHR23514:SF13">
    <property type="entry name" value="INNER MEMBRANE PROTEIN YBJJ"/>
    <property type="match status" value="1"/>
</dbReference>
<dbReference type="Proteomes" id="UP001477870">
    <property type="component" value="Unassembled WGS sequence"/>
</dbReference>
<protein>
    <submittedName>
        <fullName evidence="7">MFS transporter</fullName>
    </submittedName>
</protein>
<keyword evidence="3 5" id="KW-1133">Transmembrane helix</keyword>
<comment type="caution">
    <text evidence="7">The sequence shown here is derived from an EMBL/GenBank/DDBJ whole genome shotgun (WGS) entry which is preliminary data.</text>
</comment>
<evidence type="ECO:0000256" key="4">
    <source>
        <dbReference type="ARBA" id="ARBA00023136"/>
    </source>
</evidence>
<dbReference type="Pfam" id="PF07690">
    <property type="entry name" value="MFS_1"/>
    <property type="match status" value="2"/>
</dbReference>
<comment type="subcellular location">
    <subcellularLocation>
        <location evidence="1">Membrane</location>
        <topology evidence="1">Multi-pass membrane protein</topology>
    </subcellularLocation>
</comment>
<gene>
    <name evidence="7" type="ORF">WNY59_13165</name>
</gene>
<reference evidence="7 8" key="1">
    <citation type="submission" date="2024-03" db="EMBL/GenBank/DDBJ databases">
        <title>Community enrichment and isolation of bacterial strains for fucoidan degradation.</title>
        <authorList>
            <person name="Sichert A."/>
        </authorList>
    </citation>
    <scope>NUCLEOTIDE SEQUENCE [LARGE SCALE GENOMIC DNA]</scope>
    <source>
        <strain evidence="7 8">AS62</strain>
    </source>
</reference>
<name>A0ABU9T8T6_9HYPH</name>
<keyword evidence="4 5" id="KW-0472">Membrane</keyword>
<dbReference type="Gene3D" id="1.20.1250.20">
    <property type="entry name" value="MFS general substrate transporter like domains"/>
    <property type="match status" value="2"/>
</dbReference>
<evidence type="ECO:0000256" key="5">
    <source>
        <dbReference type="SAM" id="Phobius"/>
    </source>
</evidence>
<feature type="transmembrane region" description="Helical" evidence="5">
    <location>
        <begin position="257"/>
        <end position="279"/>
    </location>
</feature>
<dbReference type="PROSITE" id="PS50850">
    <property type="entry name" value="MFS"/>
    <property type="match status" value="1"/>
</dbReference>
<dbReference type="InterPro" id="IPR011701">
    <property type="entry name" value="MFS"/>
</dbReference>
<feature type="transmembrane region" description="Helical" evidence="5">
    <location>
        <begin position="59"/>
        <end position="79"/>
    </location>
</feature>
<keyword evidence="8" id="KW-1185">Reference proteome</keyword>
<feature type="transmembrane region" description="Helical" evidence="5">
    <location>
        <begin position="20"/>
        <end position="39"/>
    </location>
</feature>
<dbReference type="InterPro" id="IPR051788">
    <property type="entry name" value="MFS_Transporter"/>
</dbReference>
<feature type="transmembrane region" description="Helical" evidence="5">
    <location>
        <begin position="291"/>
        <end position="307"/>
    </location>
</feature>
<feature type="transmembrane region" description="Helical" evidence="5">
    <location>
        <begin position="91"/>
        <end position="118"/>
    </location>
</feature>
<proteinExistence type="predicted"/>
<dbReference type="PANTHER" id="PTHR23514">
    <property type="entry name" value="BYPASS OF STOP CODON PROTEIN 6"/>
    <property type="match status" value="1"/>
</dbReference>
<sequence length="409" mass="43681">MSEHQATAFSPSTAGSLFHARWAINAAFFANGLMIGHWAPKIPVMVERLGISEGMLGQLIVVFGLGALFALIVGAWLVTKYGSVFVVRWTWLFLSISLILLTLVPSLFGTALALLWFGMFLGAMDNAMNANGVAVEVALDRPVMSSYHGFWSLGGLVGGLSGGAMIVWFGEMGHALIVTGIVLALMFYAWPRLMSDANMDSDFDAQQETGAQAKKRKTGIPRSFGIYLLGFAALLSFASEGTIIDWSALYFRKELDAPLIVSGYAVAAFSFTMALMRFLGDGVRARFGDRRTFIVSAAISSVGLFFGGYADNFYLACFGFFVAGIGMANVVPVLFSAAGKYPGIRPSVGIAVVTALGYAGLLFIPALVGIVAEYYSIGIVYVGWAIIVLGVAALGFVLPHIDGNRTKKT</sequence>
<evidence type="ECO:0000256" key="1">
    <source>
        <dbReference type="ARBA" id="ARBA00004141"/>
    </source>
</evidence>
<feature type="transmembrane region" description="Helical" evidence="5">
    <location>
        <begin position="224"/>
        <end position="251"/>
    </location>
</feature>
<dbReference type="CDD" id="cd17393">
    <property type="entry name" value="MFS_MosC_like"/>
    <property type="match status" value="1"/>
</dbReference>
<organism evidence="7 8">
    <name type="scientific">Ahrensia kielensis</name>
    <dbReference type="NCBI Taxonomy" id="76980"/>
    <lineage>
        <taxon>Bacteria</taxon>
        <taxon>Pseudomonadati</taxon>
        <taxon>Pseudomonadota</taxon>
        <taxon>Alphaproteobacteria</taxon>
        <taxon>Hyphomicrobiales</taxon>
        <taxon>Ahrensiaceae</taxon>
        <taxon>Ahrensia</taxon>
    </lineage>
</organism>
<evidence type="ECO:0000313" key="8">
    <source>
        <dbReference type="Proteomes" id="UP001477870"/>
    </source>
</evidence>
<feature type="transmembrane region" description="Helical" evidence="5">
    <location>
        <begin position="313"/>
        <end position="335"/>
    </location>
</feature>
<dbReference type="InterPro" id="IPR036259">
    <property type="entry name" value="MFS_trans_sf"/>
</dbReference>
<feature type="transmembrane region" description="Helical" evidence="5">
    <location>
        <begin position="374"/>
        <end position="398"/>
    </location>
</feature>
<evidence type="ECO:0000256" key="2">
    <source>
        <dbReference type="ARBA" id="ARBA00022692"/>
    </source>
</evidence>
<evidence type="ECO:0000313" key="7">
    <source>
        <dbReference type="EMBL" id="MEM5502539.1"/>
    </source>
</evidence>
<evidence type="ECO:0000259" key="6">
    <source>
        <dbReference type="PROSITE" id="PS50850"/>
    </source>
</evidence>
<dbReference type="EMBL" id="JBBMQO010000007">
    <property type="protein sequence ID" value="MEM5502539.1"/>
    <property type="molecule type" value="Genomic_DNA"/>
</dbReference>
<dbReference type="RefSeq" id="WP_342848827.1">
    <property type="nucleotide sequence ID" value="NZ_JBBMQO010000007.1"/>
</dbReference>
<keyword evidence="2 5" id="KW-0812">Transmembrane</keyword>
<feature type="transmembrane region" description="Helical" evidence="5">
    <location>
        <begin position="175"/>
        <end position="191"/>
    </location>
</feature>
<feature type="transmembrane region" description="Helical" evidence="5">
    <location>
        <begin position="347"/>
        <end position="368"/>
    </location>
</feature>
<dbReference type="InterPro" id="IPR020846">
    <property type="entry name" value="MFS_dom"/>
</dbReference>
<dbReference type="SUPFAM" id="SSF103473">
    <property type="entry name" value="MFS general substrate transporter"/>
    <property type="match status" value="1"/>
</dbReference>